<evidence type="ECO:0000313" key="2">
    <source>
        <dbReference type="EMBL" id="CEK52268.1"/>
    </source>
</evidence>
<evidence type="ECO:0000256" key="1">
    <source>
        <dbReference type="SAM" id="MobiDB-lite"/>
    </source>
</evidence>
<name>A0A0B6Y800_9EUPU</name>
<dbReference type="EMBL" id="HACG01005403">
    <property type="protein sequence ID" value="CEK52268.1"/>
    <property type="molecule type" value="Transcribed_RNA"/>
</dbReference>
<organism evidence="2">
    <name type="scientific">Arion vulgaris</name>
    <dbReference type="NCBI Taxonomy" id="1028688"/>
    <lineage>
        <taxon>Eukaryota</taxon>
        <taxon>Metazoa</taxon>
        <taxon>Spiralia</taxon>
        <taxon>Lophotrochozoa</taxon>
        <taxon>Mollusca</taxon>
        <taxon>Gastropoda</taxon>
        <taxon>Heterobranchia</taxon>
        <taxon>Euthyneura</taxon>
        <taxon>Panpulmonata</taxon>
        <taxon>Eupulmonata</taxon>
        <taxon>Stylommatophora</taxon>
        <taxon>Helicina</taxon>
        <taxon>Arionoidea</taxon>
        <taxon>Arionidae</taxon>
        <taxon>Arion</taxon>
    </lineage>
</organism>
<reference evidence="2" key="1">
    <citation type="submission" date="2014-12" db="EMBL/GenBank/DDBJ databases">
        <title>Insight into the proteome of Arion vulgaris.</title>
        <authorList>
            <person name="Aradska J."/>
            <person name="Bulat T."/>
            <person name="Smidak R."/>
            <person name="Sarate P."/>
            <person name="Gangsoo J."/>
            <person name="Sialana F."/>
            <person name="Bilban M."/>
            <person name="Lubec G."/>
        </authorList>
    </citation>
    <scope>NUCLEOTIDE SEQUENCE</scope>
    <source>
        <tissue evidence="2">Skin</tissue>
    </source>
</reference>
<protein>
    <submittedName>
        <fullName evidence="2">Uncharacterized protein</fullName>
    </submittedName>
</protein>
<sequence>NFPQPTTAISMSQADQSSGQQIITIPVSLGGTQQLLQLATQSMDNSAESGHIIQPAPSKKSKK</sequence>
<proteinExistence type="predicted"/>
<dbReference type="AlphaFoldDB" id="A0A0B6Y800"/>
<gene>
    <name evidence="2" type="primary">ORF16118</name>
</gene>
<feature type="non-terminal residue" evidence="2">
    <location>
        <position position="1"/>
    </location>
</feature>
<accession>A0A0B6Y800</accession>
<feature type="region of interest" description="Disordered" evidence="1">
    <location>
        <begin position="42"/>
        <end position="63"/>
    </location>
</feature>